<dbReference type="Gene3D" id="3.30.565.10">
    <property type="entry name" value="Histidine kinase-like ATPase, C-terminal domain"/>
    <property type="match status" value="1"/>
</dbReference>
<evidence type="ECO:0000256" key="8">
    <source>
        <dbReference type="ARBA" id="ARBA00022692"/>
    </source>
</evidence>
<keyword evidence="7 18" id="KW-0808">Transferase</keyword>
<dbReference type="InterPro" id="IPR050980">
    <property type="entry name" value="2C_sensor_his_kinase"/>
</dbReference>
<keyword evidence="14 15" id="KW-0472">Membrane</keyword>
<evidence type="ECO:0000313" key="19">
    <source>
        <dbReference type="Proteomes" id="UP000193870"/>
    </source>
</evidence>
<keyword evidence="10" id="KW-0418">Kinase</keyword>
<dbReference type="GO" id="GO:0005886">
    <property type="term" value="C:plasma membrane"/>
    <property type="evidence" value="ECO:0007669"/>
    <property type="project" value="UniProtKB-SubCell"/>
</dbReference>
<organism evidence="18 19">
    <name type="scientific">Palleronia marisminoris</name>
    <dbReference type="NCBI Taxonomy" id="315423"/>
    <lineage>
        <taxon>Bacteria</taxon>
        <taxon>Pseudomonadati</taxon>
        <taxon>Pseudomonadota</taxon>
        <taxon>Alphaproteobacteria</taxon>
        <taxon>Rhodobacterales</taxon>
        <taxon>Roseobacteraceae</taxon>
        <taxon>Palleronia</taxon>
    </lineage>
</organism>
<dbReference type="PRINTS" id="PR00344">
    <property type="entry name" value="BCTRLSENSOR"/>
</dbReference>
<evidence type="ECO:0000256" key="11">
    <source>
        <dbReference type="ARBA" id="ARBA00022840"/>
    </source>
</evidence>
<dbReference type="GO" id="GO:0000155">
    <property type="term" value="F:phosphorelay sensor kinase activity"/>
    <property type="evidence" value="ECO:0007669"/>
    <property type="project" value="InterPro"/>
</dbReference>
<name>A0A1Y5R9F7_9RHOB</name>
<dbReference type="InterPro" id="IPR036097">
    <property type="entry name" value="HisK_dim/P_sf"/>
</dbReference>
<evidence type="ECO:0000256" key="7">
    <source>
        <dbReference type="ARBA" id="ARBA00022679"/>
    </source>
</evidence>
<dbReference type="SUPFAM" id="SSF55874">
    <property type="entry name" value="ATPase domain of HSP90 chaperone/DNA topoisomerase II/histidine kinase"/>
    <property type="match status" value="1"/>
</dbReference>
<evidence type="ECO:0000256" key="13">
    <source>
        <dbReference type="ARBA" id="ARBA00023012"/>
    </source>
</evidence>
<comment type="subcellular location">
    <subcellularLocation>
        <location evidence="2">Cell inner membrane</location>
        <topology evidence="2">Multi-pass membrane protein</topology>
    </subcellularLocation>
</comment>
<keyword evidence="19" id="KW-1185">Reference proteome</keyword>
<evidence type="ECO:0000256" key="4">
    <source>
        <dbReference type="ARBA" id="ARBA00022475"/>
    </source>
</evidence>
<dbReference type="SMART" id="SM00304">
    <property type="entry name" value="HAMP"/>
    <property type="match status" value="1"/>
</dbReference>
<dbReference type="InterPro" id="IPR003661">
    <property type="entry name" value="HisK_dim/P_dom"/>
</dbReference>
<dbReference type="GO" id="GO:0005524">
    <property type="term" value="F:ATP binding"/>
    <property type="evidence" value="ECO:0007669"/>
    <property type="project" value="UniProtKB-KW"/>
</dbReference>
<keyword evidence="13" id="KW-0902">Two-component regulatory system</keyword>
<evidence type="ECO:0000256" key="14">
    <source>
        <dbReference type="ARBA" id="ARBA00023136"/>
    </source>
</evidence>
<proteinExistence type="predicted"/>
<keyword evidence="8 15" id="KW-0812">Transmembrane</keyword>
<evidence type="ECO:0000256" key="3">
    <source>
        <dbReference type="ARBA" id="ARBA00012438"/>
    </source>
</evidence>
<evidence type="ECO:0000256" key="1">
    <source>
        <dbReference type="ARBA" id="ARBA00000085"/>
    </source>
</evidence>
<dbReference type="PANTHER" id="PTHR44936:SF5">
    <property type="entry name" value="SENSOR HISTIDINE KINASE ENVZ"/>
    <property type="match status" value="1"/>
</dbReference>
<dbReference type="PANTHER" id="PTHR44936">
    <property type="entry name" value="SENSOR PROTEIN CREC"/>
    <property type="match status" value="1"/>
</dbReference>
<dbReference type="InterPro" id="IPR005467">
    <property type="entry name" value="His_kinase_dom"/>
</dbReference>
<gene>
    <name evidence="18" type="primary">envZ</name>
    <name evidence="18" type="ORF">PAM7066_00148</name>
</gene>
<protein>
    <recommendedName>
        <fullName evidence="3">histidine kinase</fullName>
        <ecNumber evidence="3">2.7.13.3</ecNumber>
    </recommendedName>
</protein>
<keyword evidence="6" id="KW-0597">Phosphoprotein</keyword>
<feature type="transmembrane region" description="Helical" evidence="15">
    <location>
        <begin position="162"/>
        <end position="181"/>
    </location>
</feature>
<dbReference type="PROSITE" id="PS50885">
    <property type="entry name" value="HAMP"/>
    <property type="match status" value="1"/>
</dbReference>
<keyword evidence="11" id="KW-0067">ATP-binding</keyword>
<dbReference type="Pfam" id="PF00512">
    <property type="entry name" value="HisKA"/>
    <property type="match status" value="1"/>
</dbReference>
<dbReference type="InterPro" id="IPR003594">
    <property type="entry name" value="HATPase_dom"/>
</dbReference>
<dbReference type="EC" id="2.7.13.3" evidence="3"/>
<dbReference type="STRING" id="315423.SAMN04488020_101146"/>
<dbReference type="Proteomes" id="UP000193870">
    <property type="component" value="Unassembled WGS sequence"/>
</dbReference>
<keyword evidence="12 15" id="KW-1133">Transmembrane helix</keyword>
<dbReference type="Pfam" id="PF02518">
    <property type="entry name" value="HATPase_c"/>
    <property type="match status" value="1"/>
</dbReference>
<accession>A0A1Y5R9F7</accession>
<sequence length="439" mass="48145">MADLSMKRYAPRSLYARAALILLLPVISLQIVVSVVFIQRLFEDVTQQMSTNVAYELRYLRDAVDGAPTPEAARRALEALGRDFDIGTTLPDPVPVTGTDRRVYDLSGRLVIPTLTDELGGVLGIDLSTDDGVVDMTVDTRHGPLRFRFDRDRVSARNPHQFLVIMILTALLMTVVAYLFLKNQLRPIKRLADAALAFGKGRSVPYSPRGAFEVRSAGAAFLDMRARIERQIEQRTMMLSGISHDLRTPLTRLRLELEMLDPAEAEPMRRDLDEMQQMIDAFLDFAREGAVGEPELIDPTDLVNDVVEKARRAGGTVERGRIQSAGTVTLNSLAVARALENLVGNALRYGTRARVSLDRTGRALVFVVEDDGPGIPVEARAEAMRAFTRLDGARNQNRGAGVGLGLAIAQDVARQHGGVLRLGKSVDLGGLRADLVIAL</sequence>
<dbReference type="EMBL" id="FWFV01000001">
    <property type="protein sequence ID" value="SLN12241.1"/>
    <property type="molecule type" value="Genomic_DNA"/>
</dbReference>
<evidence type="ECO:0000313" key="18">
    <source>
        <dbReference type="EMBL" id="SLN12241.1"/>
    </source>
</evidence>
<dbReference type="SUPFAM" id="SSF47384">
    <property type="entry name" value="Homodimeric domain of signal transducing histidine kinase"/>
    <property type="match status" value="1"/>
</dbReference>
<dbReference type="SMART" id="SM00387">
    <property type="entry name" value="HATPase_c"/>
    <property type="match status" value="1"/>
</dbReference>
<evidence type="ECO:0000256" key="12">
    <source>
        <dbReference type="ARBA" id="ARBA00022989"/>
    </source>
</evidence>
<evidence type="ECO:0000256" key="10">
    <source>
        <dbReference type="ARBA" id="ARBA00022777"/>
    </source>
</evidence>
<keyword evidence="4" id="KW-1003">Cell membrane</keyword>
<feature type="domain" description="HAMP" evidence="17">
    <location>
        <begin position="182"/>
        <end position="233"/>
    </location>
</feature>
<dbReference type="CDD" id="cd00082">
    <property type="entry name" value="HisKA"/>
    <property type="match status" value="1"/>
</dbReference>
<keyword evidence="5" id="KW-0997">Cell inner membrane</keyword>
<reference evidence="18 19" key="1">
    <citation type="submission" date="2017-03" db="EMBL/GenBank/DDBJ databases">
        <authorList>
            <person name="Afonso C.L."/>
            <person name="Miller P.J."/>
            <person name="Scott M.A."/>
            <person name="Spackman E."/>
            <person name="Goraichik I."/>
            <person name="Dimitrov K.M."/>
            <person name="Suarez D.L."/>
            <person name="Swayne D.E."/>
        </authorList>
    </citation>
    <scope>NUCLEOTIDE SEQUENCE [LARGE SCALE GENOMIC DNA]</scope>
    <source>
        <strain evidence="18 19">CECT 7066</strain>
    </source>
</reference>
<keyword evidence="9" id="KW-0547">Nucleotide-binding</keyword>
<evidence type="ECO:0000259" key="17">
    <source>
        <dbReference type="PROSITE" id="PS50885"/>
    </source>
</evidence>
<evidence type="ECO:0000259" key="16">
    <source>
        <dbReference type="PROSITE" id="PS50109"/>
    </source>
</evidence>
<dbReference type="InterPro" id="IPR003660">
    <property type="entry name" value="HAMP_dom"/>
</dbReference>
<dbReference type="AlphaFoldDB" id="A0A1Y5R9F7"/>
<dbReference type="RefSeq" id="WP_085852208.1">
    <property type="nucleotide sequence ID" value="NZ_FOPF01000001.1"/>
</dbReference>
<evidence type="ECO:0000256" key="9">
    <source>
        <dbReference type="ARBA" id="ARBA00022741"/>
    </source>
</evidence>
<dbReference type="InterPro" id="IPR004358">
    <property type="entry name" value="Sig_transdc_His_kin-like_C"/>
</dbReference>
<feature type="domain" description="Histidine kinase" evidence="16">
    <location>
        <begin position="241"/>
        <end position="439"/>
    </location>
</feature>
<dbReference type="OrthoDB" id="9804645at2"/>
<evidence type="ECO:0000256" key="5">
    <source>
        <dbReference type="ARBA" id="ARBA00022519"/>
    </source>
</evidence>
<evidence type="ECO:0000256" key="2">
    <source>
        <dbReference type="ARBA" id="ARBA00004429"/>
    </source>
</evidence>
<dbReference type="InterPro" id="IPR036890">
    <property type="entry name" value="HATPase_C_sf"/>
</dbReference>
<dbReference type="SMART" id="SM00388">
    <property type="entry name" value="HisKA"/>
    <property type="match status" value="1"/>
</dbReference>
<evidence type="ECO:0000256" key="6">
    <source>
        <dbReference type="ARBA" id="ARBA00022553"/>
    </source>
</evidence>
<evidence type="ECO:0000256" key="15">
    <source>
        <dbReference type="SAM" id="Phobius"/>
    </source>
</evidence>
<dbReference type="PROSITE" id="PS50109">
    <property type="entry name" value="HIS_KIN"/>
    <property type="match status" value="1"/>
</dbReference>
<dbReference type="Gene3D" id="1.10.287.130">
    <property type="match status" value="1"/>
</dbReference>
<comment type="catalytic activity">
    <reaction evidence="1">
        <text>ATP + protein L-histidine = ADP + protein N-phospho-L-histidine.</text>
        <dbReference type="EC" id="2.7.13.3"/>
    </reaction>
</comment>